<dbReference type="CDD" id="cd17956">
    <property type="entry name" value="DEADc_DDX51"/>
    <property type="match status" value="1"/>
</dbReference>
<comment type="catalytic activity">
    <reaction evidence="7 10">
        <text>ATP + H2O = ADP + phosphate + H(+)</text>
        <dbReference type="Rhea" id="RHEA:13065"/>
        <dbReference type="ChEBI" id="CHEBI:15377"/>
        <dbReference type="ChEBI" id="CHEBI:15378"/>
        <dbReference type="ChEBI" id="CHEBI:30616"/>
        <dbReference type="ChEBI" id="CHEBI:43474"/>
        <dbReference type="ChEBI" id="CHEBI:456216"/>
        <dbReference type="EC" id="3.6.4.13"/>
    </reaction>
</comment>
<feature type="domain" description="Helicase C-terminal" evidence="14">
    <location>
        <begin position="487"/>
        <end position="647"/>
    </location>
</feature>
<comment type="function">
    <text evidence="8">ATP-binding RNA helicase involved in the biogenesis of 60S ribosomal subunits.</text>
</comment>
<organism evidence="15 16">
    <name type="scientific">Salvator merianae</name>
    <name type="common">Argentine black and white tegu</name>
    <name type="synonym">Tupinambis merianae</name>
    <dbReference type="NCBI Taxonomy" id="96440"/>
    <lineage>
        <taxon>Eukaryota</taxon>
        <taxon>Metazoa</taxon>
        <taxon>Chordata</taxon>
        <taxon>Craniata</taxon>
        <taxon>Vertebrata</taxon>
        <taxon>Euteleostomi</taxon>
        <taxon>Lepidosauria</taxon>
        <taxon>Squamata</taxon>
        <taxon>Bifurcata</taxon>
        <taxon>Unidentata</taxon>
        <taxon>Episquamata</taxon>
        <taxon>Laterata</taxon>
        <taxon>Teiioidea</taxon>
        <taxon>Teiidae</taxon>
        <taxon>Salvator</taxon>
    </lineage>
</organism>
<dbReference type="GeneTree" id="ENSGT00550000075141"/>
<dbReference type="SUPFAM" id="SSF52540">
    <property type="entry name" value="P-loop containing nucleoside triphosphate hydrolases"/>
    <property type="match status" value="1"/>
</dbReference>
<protein>
    <recommendedName>
        <fullName evidence="10">ATP-dependent RNA helicase</fullName>
        <ecNumber evidence="10">3.6.4.13</ecNumber>
    </recommendedName>
</protein>
<dbReference type="InterPro" id="IPR000629">
    <property type="entry name" value="RNA-helicase_DEAD-box_CS"/>
</dbReference>
<evidence type="ECO:0000256" key="3">
    <source>
        <dbReference type="ARBA" id="ARBA00022806"/>
    </source>
</evidence>
<dbReference type="CDD" id="cd18787">
    <property type="entry name" value="SF2_C_DEAD"/>
    <property type="match status" value="1"/>
</dbReference>
<proteinExistence type="inferred from homology"/>
<dbReference type="GO" id="GO:0016787">
    <property type="term" value="F:hydrolase activity"/>
    <property type="evidence" value="ECO:0007669"/>
    <property type="project" value="UniProtKB-KW"/>
</dbReference>
<dbReference type="Pfam" id="PF00270">
    <property type="entry name" value="DEAD"/>
    <property type="match status" value="1"/>
</dbReference>
<evidence type="ECO:0000256" key="12">
    <source>
        <dbReference type="SAM" id="MobiDB-lite"/>
    </source>
</evidence>
<keyword evidence="4 9" id="KW-0067">ATP-binding</keyword>
<evidence type="ECO:0000313" key="15">
    <source>
        <dbReference type="Ensembl" id="ENSSMRP00000022426.1"/>
    </source>
</evidence>
<keyword evidence="2 9" id="KW-0378">Hydrolase</keyword>
<dbReference type="InterPro" id="IPR011545">
    <property type="entry name" value="DEAD/DEAH_box_helicase_dom"/>
</dbReference>
<dbReference type="Proteomes" id="UP000694421">
    <property type="component" value="Unplaced"/>
</dbReference>
<accession>A0A8D0DVS0</accession>
<comment type="function">
    <text evidence="10">RNA helicase.</text>
</comment>
<evidence type="ECO:0000259" key="14">
    <source>
        <dbReference type="PROSITE" id="PS51194"/>
    </source>
</evidence>
<evidence type="ECO:0000313" key="16">
    <source>
        <dbReference type="Proteomes" id="UP000694421"/>
    </source>
</evidence>
<dbReference type="EC" id="3.6.4.13" evidence="10"/>
<evidence type="ECO:0000256" key="1">
    <source>
        <dbReference type="ARBA" id="ARBA00022741"/>
    </source>
</evidence>
<dbReference type="PANTHER" id="PTHR24031">
    <property type="entry name" value="RNA HELICASE"/>
    <property type="match status" value="1"/>
</dbReference>
<dbReference type="InterPro" id="IPR014001">
    <property type="entry name" value="Helicase_ATP-bd"/>
</dbReference>
<evidence type="ECO:0000259" key="13">
    <source>
        <dbReference type="PROSITE" id="PS51192"/>
    </source>
</evidence>
<feature type="coiled-coil region" evidence="11">
    <location>
        <begin position="629"/>
        <end position="656"/>
    </location>
</feature>
<dbReference type="SMART" id="SM00487">
    <property type="entry name" value="DEXDc"/>
    <property type="match status" value="1"/>
</dbReference>
<feature type="compositionally biased region" description="Low complexity" evidence="12">
    <location>
        <begin position="105"/>
        <end position="116"/>
    </location>
</feature>
<reference evidence="15" key="1">
    <citation type="submission" date="2025-08" db="UniProtKB">
        <authorList>
            <consortium name="Ensembl"/>
        </authorList>
    </citation>
    <scope>IDENTIFICATION</scope>
</reference>
<dbReference type="InterPro" id="IPR001650">
    <property type="entry name" value="Helicase_C-like"/>
</dbReference>
<dbReference type="InterPro" id="IPR027417">
    <property type="entry name" value="P-loop_NTPase"/>
</dbReference>
<evidence type="ECO:0000256" key="11">
    <source>
        <dbReference type="SAM" id="Coils"/>
    </source>
</evidence>
<comment type="similarity">
    <text evidence="6">Belongs to the DEAD box helicase family. DDX51/DBP6 subfamily.</text>
</comment>
<dbReference type="PROSITE" id="PS00039">
    <property type="entry name" value="DEAD_ATP_HELICASE"/>
    <property type="match status" value="1"/>
</dbReference>
<sequence>YFLYETHRYLSDEENDLGDQSERLLQQLQKQARTRQQQNCAQNHPVSVEVSGPDNQRFDSNSARESNLPARKRRQHENSPCAESERKRKKRRLLDGEKGLDEAINGANSSRNGNNGEESKASQGCIEESKGRRICEKIERGRAVWPPLCTITPVLARLSFWVFQVQVPPLQPQWLVHPTLVQGRIKEHLIPLQDIPVIHPKLVKKLQANGIESLFPVQAEVIPAILESGSKGFIAGRGGYQPSDICVSAPTGSGKTLAFVIPVIQALLGRVVCQVRALAVLPTKELAQQVRCKVFNIYTDGTGLKVIQLTGQKSFAKEQESLAEKTPTGFRSLADIVVATPGRLVDHLQQSPQFSLRELRFLIVDEADRMIDSLHQDWLQQVAEAVEVPGSASCRLFRRLAEGSLTAARARCPQLPLQKLLFSATLTRDPEKLQRLRLYQPRLFAAACSGKEAIGTMEQQGDKQKYALPEGLSQYYVPCGLSLKPLFLLHFLLTLKFSRVLCFTNSKDTAHRLFLLVQAFGGVSVAEFSSRLSPSERKGTLKEFEQGKIQLLISTDATARGIDISGVKCVISYDAPQFLRTYIHRVGRTARAGKAGLAFTLLLQRQESPFLRMLTEAGLPGLGRHLVKGEALQRLRQQYEEALDALQNIVKEEQARKKS</sequence>
<name>A0A8D0DVS0_SALMN</name>
<dbReference type="FunFam" id="3.40.50.300:FF:001539">
    <property type="entry name" value="ATP-dependent RNA helicase DDX51"/>
    <property type="match status" value="1"/>
</dbReference>
<dbReference type="GO" id="GO:0003724">
    <property type="term" value="F:RNA helicase activity"/>
    <property type="evidence" value="ECO:0007669"/>
    <property type="project" value="UniProtKB-EC"/>
</dbReference>
<keyword evidence="3 9" id="KW-0347">Helicase</keyword>
<feature type="domain" description="Helicase ATP-binding" evidence="13">
    <location>
        <begin position="236"/>
        <end position="444"/>
    </location>
</feature>
<keyword evidence="11" id="KW-0175">Coiled coil</keyword>
<dbReference type="SMART" id="SM00490">
    <property type="entry name" value="HELICc"/>
    <property type="match status" value="1"/>
</dbReference>
<evidence type="ECO:0000256" key="10">
    <source>
        <dbReference type="RuleBase" id="RU365068"/>
    </source>
</evidence>
<dbReference type="GO" id="GO:0005524">
    <property type="term" value="F:ATP binding"/>
    <property type="evidence" value="ECO:0007669"/>
    <property type="project" value="UniProtKB-UniRule"/>
</dbReference>
<keyword evidence="5 10" id="KW-0694">RNA-binding</keyword>
<keyword evidence="1 9" id="KW-0547">Nucleotide-binding</keyword>
<dbReference type="Gene3D" id="3.40.50.300">
    <property type="entry name" value="P-loop containing nucleotide triphosphate hydrolases"/>
    <property type="match status" value="2"/>
</dbReference>
<dbReference type="PROSITE" id="PS51194">
    <property type="entry name" value="HELICASE_CTER"/>
    <property type="match status" value="1"/>
</dbReference>
<dbReference type="Ensembl" id="ENSSMRT00000026234.1">
    <property type="protein sequence ID" value="ENSSMRP00000022426.1"/>
    <property type="gene ID" value="ENSSMRG00000017423.1"/>
</dbReference>
<evidence type="ECO:0000256" key="9">
    <source>
        <dbReference type="RuleBase" id="RU000492"/>
    </source>
</evidence>
<evidence type="ECO:0000256" key="5">
    <source>
        <dbReference type="ARBA" id="ARBA00022884"/>
    </source>
</evidence>
<evidence type="ECO:0000256" key="7">
    <source>
        <dbReference type="ARBA" id="ARBA00047984"/>
    </source>
</evidence>
<keyword evidence="16" id="KW-1185">Reference proteome</keyword>
<dbReference type="OMA" id="HEVKAFD"/>
<feature type="region of interest" description="Disordered" evidence="12">
    <location>
        <begin position="30"/>
        <end position="126"/>
    </location>
</feature>
<dbReference type="Pfam" id="PF00271">
    <property type="entry name" value="Helicase_C"/>
    <property type="match status" value="1"/>
</dbReference>
<evidence type="ECO:0000256" key="6">
    <source>
        <dbReference type="ARBA" id="ARBA00038200"/>
    </source>
</evidence>
<dbReference type="AlphaFoldDB" id="A0A8D0DVS0"/>
<comment type="domain">
    <text evidence="10">The Q motif is unique to and characteristic of the DEAD box family of RNA helicases and controls ATP binding and hydrolysis.</text>
</comment>
<evidence type="ECO:0000256" key="8">
    <source>
        <dbReference type="ARBA" id="ARBA00056648"/>
    </source>
</evidence>
<evidence type="ECO:0000256" key="2">
    <source>
        <dbReference type="ARBA" id="ARBA00022801"/>
    </source>
</evidence>
<dbReference type="PROSITE" id="PS51192">
    <property type="entry name" value="HELICASE_ATP_BIND_1"/>
    <property type="match status" value="1"/>
</dbReference>
<dbReference type="GO" id="GO:0003723">
    <property type="term" value="F:RNA binding"/>
    <property type="evidence" value="ECO:0007669"/>
    <property type="project" value="UniProtKB-UniRule"/>
</dbReference>
<evidence type="ECO:0000256" key="4">
    <source>
        <dbReference type="ARBA" id="ARBA00022840"/>
    </source>
</evidence>
<reference evidence="15" key="2">
    <citation type="submission" date="2025-09" db="UniProtKB">
        <authorList>
            <consortium name="Ensembl"/>
        </authorList>
    </citation>
    <scope>IDENTIFICATION</scope>
</reference>